<keyword evidence="1" id="KW-0812">Transmembrane</keyword>
<feature type="transmembrane region" description="Helical" evidence="1">
    <location>
        <begin position="20"/>
        <end position="35"/>
    </location>
</feature>
<keyword evidence="1" id="KW-0472">Membrane</keyword>
<keyword evidence="1" id="KW-1133">Transmembrane helix</keyword>
<name>A0A382ECW0_9ZZZZ</name>
<gene>
    <name evidence="2" type="ORF">METZ01_LOCUS201179</name>
</gene>
<organism evidence="2">
    <name type="scientific">marine metagenome</name>
    <dbReference type="NCBI Taxonomy" id="408172"/>
    <lineage>
        <taxon>unclassified sequences</taxon>
        <taxon>metagenomes</taxon>
        <taxon>ecological metagenomes</taxon>
    </lineage>
</organism>
<sequence>MAALLEAILIAGPLGPSPRIFGFGVAAFILGYLLVKRITKE</sequence>
<accession>A0A382ECW0</accession>
<evidence type="ECO:0000313" key="2">
    <source>
        <dbReference type="EMBL" id="SVB48325.1"/>
    </source>
</evidence>
<dbReference type="AlphaFoldDB" id="A0A382ECW0"/>
<reference evidence="2" key="1">
    <citation type="submission" date="2018-05" db="EMBL/GenBank/DDBJ databases">
        <authorList>
            <person name="Lanie J.A."/>
            <person name="Ng W.-L."/>
            <person name="Kazmierczak K.M."/>
            <person name="Andrzejewski T.M."/>
            <person name="Davidsen T.M."/>
            <person name="Wayne K.J."/>
            <person name="Tettelin H."/>
            <person name="Glass J.I."/>
            <person name="Rusch D."/>
            <person name="Podicherti R."/>
            <person name="Tsui H.-C.T."/>
            <person name="Winkler M.E."/>
        </authorList>
    </citation>
    <scope>NUCLEOTIDE SEQUENCE</scope>
</reference>
<dbReference type="EMBL" id="UINC01043793">
    <property type="protein sequence ID" value="SVB48325.1"/>
    <property type="molecule type" value="Genomic_DNA"/>
</dbReference>
<evidence type="ECO:0000256" key="1">
    <source>
        <dbReference type="SAM" id="Phobius"/>
    </source>
</evidence>
<proteinExistence type="predicted"/>
<protein>
    <submittedName>
        <fullName evidence="2">Uncharacterized protein</fullName>
    </submittedName>
</protein>